<dbReference type="AlphaFoldDB" id="A0A6G0YAQ6"/>
<sequence>MDNIKILTVSSNRKKSNNDGSLHLDVLCAEVNEEDLISSSIYTRMENLINVDNDIIEYIAGFIVHKLEKNILCNVCLGALTRSHSEPNSLLSIKNRGGLTKPSVDIILLCKVANRVFKAYKNKLISEKNILSFLILKSTSQINIKTFFLNITDHFFDQDAFNNHLLQLIHLILKSFFTIRIHHFKMTESQPKGAYTIIPNQNNTF</sequence>
<name>A0A6G0YAQ6_APHCR</name>
<proteinExistence type="predicted"/>
<accession>A0A6G0YAQ6</accession>
<keyword evidence="3" id="KW-1185">Reference proteome</keyword>
<dbReference type="PANTHER" id="PTHR47577:SF2">
    <property type="entry name" value="THAP DOMAIN CONTAINING 9"/>
    <property type="match status" value="1"/>
</dbReference>
<evidence type="ECO:0000259" key="1">
    <source>
        <dbReference type="Pfam" id="PF22824"/>
    </source>
</evidence>
<dbReference type="Proteomes" id="UP000478052">
    <property type="component" value="Unassembled WGS sequence"/>
</dbReference>
<dbReference type="PANTHER" id="PTHR47577">
    <property type="entry name" value="THAP DOMAIN-CONTAINING PROTEIN 6"/>
    <property type="match status" value="1"/>
</dbReference>
<feature type="domain" description="DNA transposase THAP9 C-terminal" evidence="1">
    <location>
        <begin position="40"/>
        <end position="182"/>
    </location>
</feature>
<dbReference type="Pfam" id="PF22824">
    <property type="entry name" value="THAP9_C"/>
    <property type="match status" value="1"/>
</dbReference>
<evidence type="ECO:0000313" key="3">
    <source>
        <dbReference type="Proteomes" id="UP000478052"/>
    </source>
</evidence>
<dbReference type="OrthoDB" id="6628553at2759"/>
<reference evidence="2 3" key="1">
    <citation type="submission" date="2019-08" db="EMBL/GenBank/DDBJ databases">
        <title>Whole genome of Aphis craccivora.</title>
        <authorList>
            <person name="Voronova N.V."/>
            <person name="Shulinski R.S."/>
            <person name="Bandarenka Y.V."/>
            <person name="Zhorov D.G."/>
            <person name="Warner D."/>
        </authorList>
    </citation>
    <scope>NUCLEOTIDE SEQUENCE [LARGE SCALE GENOMIC DNA]</scope>
    <source>
        <strain evidence="2">180601</strain>
        <tissue evidence="2">Whole Body</tissue>
    </source>
</reference>
<comment type="caution">
    <text evidence="2">The sequence shown here is derived from an EMBL/GenBank/DDBJ whole genome shotgun (WGS) entry which is preliminary data.</text>
</comment>
<dbReference type="EMBL" id="VUJU01005074">
    <property type="protein sequence ID" value="KAF0752386.1"/>
    <property type="molecule type" value="Genomic_DNA"/>
</dbReference>
<dbReference type="InterPro" id="IPR055035">
    <property type="entry name" value="THAP9_C"/>
</dbReference>
<evidence type="ECO:0000313" key="2">
    <source>
        <dbReference type="EMBL" id="KAF0752386.1"/>
    </source>
</evidence>
<organism evidence="2 3">
    <name type="scientific">Aphis craccivora</name>
    <name type="common">Cowpea aphid</name>
    <dbReference type="NCBI Taxonomy" id="307492"/>
    <lineage>
        <taxon>Eukaryota</taxon>
        <taxon>Metazoa</taxon>
        <taxon>Ecdysozoa</taxon>
        <taxon>Arthropoda</taxon>
        <taxon>Hexapoda</taxon>
        <taxon>Insecta</taxon>
        <taxon>Pterygota</taxon>
        <taxon>Neoptera</taxon>
        <taxon>Paraneoptera</taxon>
        <taxon>Hemiptera</taxon>
        <taxon>Sternorrhyncha</taxon>
        <taxon>Aphidomorpha</taxon>
        <taxon>Aphidoidea</taxon>
        <taxon>Aphididae</taxon>
        <taxon>Aphidini</taxon>
        <taxon>Aphis</taxon>
        <taxon>Aphis</taxon>
    </lineage>
</organism>
<gene>
    <name evidence="2" type="ORF">FWK35_00020517</name>
</gene>
<protein>
    <submittedName>
        <fullName evidence="2">THAP-type domain-containing protein</fullName>
    </submittedName>
</protein>